<comment type="subcellular location">
    <subcellularLocation>
        <location evidence="1">Cytoplasm</location>
        <location evidence="1">Cytoskeleton</location>
    </subcellularLocation>
</comment>
<feature type="compositionally biased region" description="Basic residues" evidence="6">
    <location>
        <begin position="362"/>
        <end position="376"/>
    </location>
</feature>
<feature type="compositionally biased region" description="Polar residues" evidence="6">
    <location>
        <begin position="130"/>
        <end position="144"/>
    </location>
</feature>
<feature type="compositionally biased region" description="Polar residues" evidence="6">
    <location>
        <begin position="186"/>
        <end position="206"/>
    </location>
</feature>
<dbReference type="Proteomes" id="UP001140949">
    <property type="component" value="Unassembled WGS sequence"/>
</dbReference>
<evidence type="ECO:0000313" key="9">
    <source>
        <dbReference type="Proteomes" id="UP001140949"/>
    </source>
</evidence>
<dbReference type="PANTHER" id="PTHR46372">
    <property type="entry name" value="PROTEIN WVD2-LIKE 3"/>
    <property type="match status" value="1"/>
</dbReference>
<evidence type="ECO:0000256" key="6">
    <source>
        <dbReference type="SAM" id="MobiDB-lite"/>
    </source>
</evidence>
<feature type="compositionally biased region" description="Gly residues" evidence="6">
    <location>
        <begin position="1"/>
        <end position="11"/>
    </location>
</feature>
<feature type="compositionally biased region" description="Polar residues" evidence="6">
    <location>
        <begin position="295"/>
        <end position="313"/>
    </location>
</feature>
<evidence type="ECO:0000256" key="5">
    <source>
        <dbReference type="ARBA" id="ARBA00023212"/>
    </source>
</evidence>
<feature type="region of interest" description="Disordered" evidence="6">
    <location>
        <begin position="429"/>
        <end position="449"/>
    </location>
</feature>
<keyword evidence="5" id="KW-0206">Cytoskeleton</keyword>
<feature type="compositionally biased region" description="Basic and acidic residues" evidence="6">
    <location>
        <begin position="229"/>
        <end position="253"/>
    </location>
</feature>
<feature type="domain" description="TPX2 C-terminal" evidence="7">
    <location>
        <begin position="207"/>
        <end position="282"/>
    </location>
</feature>
<feature type="region of interest" description="Disordered" evidence="6">
    <location>
        <begin position="1"/>
        <end position="86"/>
    </location>
</feature>
<evidence type="ECO:0000256" key="2">
    <source>
        <dbReference type="ARBA" id="ARBA00005885"/>
    </source>
</evidence>
<protein>
    <submittedName>
        <fullName evidence="8">Protein WVD2-like 4 isoform X1</fullName>
    </submittedName>
</protein>
<gene>
    <name evidence="8" type="ORF">M6B38_367575</name>
</gene>
<keyword evidence="9" id="KW-1185">Reference proteome</keyword>
<feature type="compositionally biased region" description="Basic and acidic residues" evidence="6">
    <location>
        <begin position="16"/>
        <end position="28"/>
    </location>
</feature>
<dbReference type="GO" id="GO:0005874">
    <property type="term" value="C:microtubule"/>
    <property type="evidence" value="ECO:0007669"/>
    <property type="project" value="UniProtKB-KW"/>
</dbReference>
<proteinExistence type="inferred from homology"/>
<evidence type="ECO:0000256" key="3">
    <source>
        <dbReference type="ARBA" id="ARBA00022490"/>
    </source>
</evidence>
<dbReference type="EMBL" id="JANAVB010020400">
    <property type="protein sequence ID" value="KAJ6827088.1"/>
    <property type="molecule type" value="Genomic_DNA"/>
</dbReference>
<evidence type="ECO:0000256" key="1">
    <source>
        <dbReference type="ARBA" id="ARBA00004245"/>
    </source>
</evidence>
<feature type="region of interest" description="Disordered" evidence="6">
    <location>
        <begin position="229"/>
        <end position="395"/>
    </location>
</feature>
<name>A0AAX6GFM4_IRIPA</name>
<comment type="similarity">
    <text evidence="2">Belongs to the TPX2 family.</text>
</comment>
<dbReference type="InterPro" id="IPR027329">
    <property type="entry name" value="TPX2_C"/>
</dbReference>
<organism evidence="8 9">
    <name type="scientific">Iris pallida</name>
    <name type="common">Sweet iris</name>
    <dbReference type="NCBI Taxonomy" id="29817"/>
    <lineage>
        <taxon>Eukaryota</taxon>
        <taxon>Viridiplantae</taxon>
        <taxon>Streptophyta</taxon>
        <taxon>Embryophyta</taxon>
        <taxon>Tracheophyta</taxon>
        <taxon>Spermatophyta</taxon>
        <taxon>Magnoliopsida</taxon>
        <taxon>Liliopsida</taxon>
        <taxon>Asparagales</taxon>
        <taxon>Iridaceae</taxon>
        <taxon>Iridoideae</taxon>
        <taxon>Irideae</taxon>
        <taxon>Iris</taxon>
    </lineage>
</organism>
<feature type="compositionally biased region" description="Basic and acidic residues" evidence="6">
    <location>
        <begin position="377"/>
        <end position="386"/>
    </location>
</feature>
<reference evidence="8" key="2">
    <citation type="submission" date="2023-04" db="EMBL/GenBank/DDBJ databases">
        <authorList>
            <person name="Bruccoleri R.E."/>
            <person name="Oakeley E.J."/>
            <person name="Faust A.-M."/>
            <person name="Dessus-Babus S."/>
            <person name="Altorfer M."/>
            <person name="Burckhardt D."/>
            <person name="Oertli M."/>
            <person name="Naumann U."/>
            <person name="Petersen F."/>
            <person name="Wong J."/>
        </authorList>
    </citation>
    <scope>NUCLEOTIDE SEQUENCE</scope>
    <source>
        <strain evidence="8">GSM-AAB239-AS_SAM_17_03QT</strain>
        <tissue evidence="8">Leaf</tissue>
    </source>
</reference>
<feature type="region of interest" description="Disordered" evidence="6">
    <location>
        <begin position="118"/>
        <end position="214"/>
    </location>
</feature>
<evidence type="ECO:0000256" key="4">
    <source>
        <dbReference type="ARBA" id="ARBA00022701"/>
    </source>
</evidence>
<evidence type="ECO:0000313" key="8">
    <source>
        <dbReference type="EMBL" id="KAJ6827088.1"/>
    </source>
</evidence>
<dbReference type="PANTHER" id="PTHR46372:SF26">
    <property type="entry name" value="(WILD MALAYSIAN BANANA) HYPOTHETICAL PROTEIN"/>
    <property type="match status" value="1"/>
</dbReference>
<accession>A0AAX6GFM4</accession>
<dbReference type="InterPro" id="IPR044806">
    <property type="entry name" value="WVD2/WDL1-4"/>
</dbReference>
<dbReference type="Pfam" id="PF06886">
    <property type="entry name" value="TPX2"/>
    <property type="match status" value="1"/>
</dbReference>
<keyword evidence="4" id="KW-0493">Microtubule</keyword>
<sequence length="449" mass="46854">MEGVNGVGAVSGNGALEKDPANVDKENEVVDNSAAAEEAPKSEGLGSNSTGAGEGGGQRAPAPAEAKASNVPKKITKSKAQKDGAWNGVAAAVAKNQRAGLSQSLSFPARSTIATNLRKGTALVKPAKPETTNGGSTSRETNSGAVARKQSAGAGGNGASSQLTKSNEGLKPLRHSLPAKSEDDVNSTTSSITPRTAAQRKSTGSGFSFRLDERAEKRREFFMKLEEKIQAKEEEKTNMQAKSKESQEAEIKQLRKSLTFKAAPMPSFYQEPGPPKVELKKIPPTRARSPKLGRNKSSTTAGNNNSDAGSVSSPRAELVKSSGVASKSNGVSIGLKKPAQKSLSKLPSQKPAAVKPEAKPLVSKHKVSNLKQKVAKAKVDDGKTMPRAEVSPPETCAIVETDSNEKAVSAHETVLESSDPGLALSEEVTEVSHETSEYPSVALEVSARG</sequence>
<dbReference type="GO" id="GO:0008017">
    <property type="term" value="F:microtubule binding"/>
    <property type="evidence" value="ECO:0007669"/>
    <property type="project" value="InterPro"/>
</dbReference>
<dbReference type="GO" id="GO:0000226">
    <property type="term" value="P:microtubule cytoskeleton organization"/>
    <property type="evidence" value="ECO:0007669"/>
    <property type="project" value="InterPro"/>
</dbReference>
<keyword evidence="3" id="KW-0963">Cytoplasm</keyword>
<comment type="caution">
    <text evidence="8">The sequence shown here is derived from an EMBL/GenBank/DDBJ whole genome shotgun (WGS) entry which is preliminary data.</text>
</comment>
<dbReference type="AlphaFoldDB" id="A0AAX6GFM4"/>
<reference evidence="8" key="1">
    <citation type="journal article" date="2023" name="GigaByte">
        <title>Genome assembly of the bearded iris, Iris pallida Lam.</title>
        <authorList>
            <person name="Bruccoleri R.E."/>
            <person name="Oakeley E.J."/>
            <person name="Faust A.M.E."/>
            <person name="Altorfer M."/>
            <person name="Dessus-Babus S."/>
            <person name="Burckhardt D."/>
            <person name="Oertli M."/>
            <person name="Naumann U."/>
            <person name="Petersen F."/>
            <person name="Wong J."/>
        </authorList>
    </citation>
    <scope>NUCLEOTIDE SEQUENCE</scope>
    <source>
        <strain evidence="8">GSM-AAB239-AS_SAM_17_03QT</strain>
    </source>
</reference>
<evidence type="ECO:0000259" key="7">
    <source>
        <dbReference type="Pfam" id="PF06886"/>
    </source>
</evidence>